<feature type="domain" description="HipA-like C-terminal" evidence="4">
    <location>
        <begin position="160"/>
        <end position="401"/>
    </location>
</feature>
<evidence type="ECO:0000256" key="2">
    <source>
        <dbReference type="ARBA" id="ARBA00022679"/>
    </source>
</evidence>
<keyword evidence="7" id="KW-1185">Reference proteome</keyword>
<dbReference type="Pfam" id="PF07804">
    <property type="entry name" value="HipA_C"/>
    <property type="match status" value="1"/>
</dbReference>
<comment type="caution">
    <text evidence="6">The sequence shown here is derived from an EMBL/GenBank/DDBJ whole genome shotgun (WGS) entry which is preliminary data.</text>
</comment>
<evidence type="ECO:0000256" key="3">
    <source>
        <dbReference type="ARBA" id="ARBA00022777"/>
    </source>
</evidence>
<dbReference type="Gene3D" id="1.10.1070.20">
    <property type="match status" value="1"/>
</dbReference>
<evidence type="ECO:0000313" key="7">
    <source>
        <dbReference type="Proteomes" id="UP000658278"/>
    </source>
</evidence>
<protein>
    <submittedName>
        <fullName evidence="6">Type II toxin-antitoxin system HipA family toxin</fullName>
    </submittedName>
</protein>
<gene>
    <name evidence="6" type="ORF">JIN81_03240</name>
</gene>
<evidence type="ECO:0000259" key="4">
    <source>
        <dbReference type="Pfam" id="PF07804"/>
    </source>
</evidence>
<evidence type="ECO:0000259" key="5">
    <source>
        <dbReference type="Pfam" id="PF13657"/>
    </source>
</evidence>
<dbReference type="RefSeq" id="WP_200276285.1">
    <property type="nucleotide sequence ID" value="NZ_JAENII010000002.1"/>
</dbReference>
<evidence type="ECO:0000256" key="1">
    <source>
        <dbReference type="ARBA" id="ARBA00010164"/>
    </source>
</evidence>
<sequence length="408" mass="45699">MKLEVRYKALPDEPLIGQLADDARGRIYFQFDPDWPGRGIDLSPLFLPLDRREALSTPSPTFSPLFGLFDDSLPDWWGLRIMRRHFLEMNIPWNEVTPLEKLACQGRFALGALSYAPDLSAPSFRETLTTTVTELVGSARELAQGEPSELLPALVRGGLSPGGAQPKVLVAFNEDFSRLVAGGASPPEGFSRWMIKFQLDADQPIGREEQAITRMAATAGIRVPETRLYEMPQGAAHFMARRFDHDGQSPLHVHSFAGLTHTAVRELIDYRDLMNLTRELTRDEGEIEEMFRRAVFNIAIANDDDHSRNHAFMLTTSGDWKLSPAYDLTRSSYALGSGYRAAGIMGAFTQLGIRELRELGRDQSLRRIDHQIEQVLAALRRWPEFAQKAGIAEAHARTLAGEMPGLIW</sequence>
<organism evidence="6 7">
    <name type="scientific">Haloferula rosea</name>
    <dbReference type="NCBI Taxonomy" id="490093"/>
    <lineage>
        <taxon>Bacteria</taxon>
        <taxon>Pseudomonadati</taxon>
        <taxon>Verrucomicrobiota</taxon>
        <taxon>Verrucomicrobiia</taxon>
        <taxon>Verrucomicrobiales</taxon>
        <taxon>Verrucomicrobiaceae</taxon>
        <taxon>Haloferula</taxon>
    </lineage>
</organism>
<dbReference type="PANTHER" id="PTHR37419">
    <property type="entry name" value="SERINE/THREONINE-PROTEIN KINASE TOXIN HIPA"/>
    <property type="match status" value="1"/>
</dbReference>
<evidence type="ECO:0000313" key="6">
    <source>
        <dbReference type="EMBL" id="MBK1826018.1"/>
    </source>
</evidence>
<reference evidence="6" key="1">
    <citation type="submission" date="2021-01" db="EMBL/GenBank/DDBJ databases">
        <title>Modified the classification status of verrucomicrobia.</title>
        <authorList>
            <person name="Feng X."/>
        </authorList>
    </citation>
    <scope>NUCLEOTIDE SEQUENCE</scope>
    <source>
        <strain evidence="6">KCTC 22201</strain>
    </source>
</reference>
<dbReference type="EMBL" id="JAENII010000002">
    <property type="protein sequence ID" value="MBK1826018.1"/>
    <property type="molecule type" value="Genomic_DNA"/>
</dbReference>
<feature type="domain" description="HipA N-terminal subdomain 1" evidence="5">
    <location>
        <begin position="14"/>
        <end position="115"/>
    </location>
</feature>
<name>A0A934RA55_9BACT</name>
<dbReference type="AlphaFoldDB" id="A0A934RA55"/>
<dbReference type="InterPro" id="IPR052028">
    <property type="entry name" value="HipA_Ser/Thr_kinase"/>
</dbReference>
<keyword evidence="3" id="KW-0418">Kinase</keyword>
<dbReference type="InterPro" id="IPR017508">
    <property type="entry name" value="HipA_N1"/>
</dbReference>
<proteinExistence type="inferred from homology"/>
<dbReference type="InterPro" id="IPR012893">
    <property type="entry name" value="HipA-like_C"/>
</dbReference>
<dbReference type="Proteomes" id="UP000658278">
    <property type="component" value="Unassembled WGS sequence"/>
</dbReference>
<keyword evidence="2" id="KW-0808">Transferase</keyword>
<dbReference type="GO" id="GO:0004674">
    <property type="term" value="F:protein serine/threonine kinase activity"/>
    <property type="evidence" value="ECO:0007669"/>
    <property type="project" value="TreeGrafter"/>
</dbReference>
<accession>A0A934RA55</accession>
<dbReference type="Pfam" id="PF13657">
    <property type="entry name" value="Couple_hipA"/>
    <property type="match status" value="1"/>
</dbReference>
<dbReference type="GO" id="GO:0005829">
    <property type="term" value="C:cytosol"/>
    <property type="evidence" value="ECO:0007669"/>
    <property type="project" value="TreeGrafter"/>
</dbReference>
<dbReference type="PANTHER" id="PTHR37419:SF8">
    <property type="entry name" value="TOXIN YJJJ"/>
    <property type="match status" value="1"/>
</dbReference>
<comment type="similarity">
    <text evidence="1">Belongs to the HipA Ser/Thr kinase family.</text>
</comment>